<comment type="caution">
    <text evidence="1">The sequence shown here is derived from an EMBL/GenBank/DDBJ whole genome shotgun (WGS) entry which is preliminary data.</text>
</comment>
<organism evidence="1 2">
    <name type="scientific">Vespula pensylvanica</name>
    <name type="common">Western yellow jacket</name>
    <name type="synonym">Wasp</name>
    <dbReference type="NCBI Taxonomy" id="30213"/>
    <lineage>
        <taxon>Eukaryota</taxon>
        <taxon>Metazoa</taxon>
        <taxon>Ecdysozoa</taxon>
        <taxon>Arthropoda</taxon>
        <taxon>Hexapoda</taxon>
        <taxon>Insecta</taxon>
        <taxon>Pterygota</taxon>
        <taxon>Neoptera</taxon>
        <taxon>Endopterygota</taxon>
        <taxon>Hymenoptera</taxon>
        <taxon>Apocrita</taxon>
        <taxon>Aculeata</taxon>
        <taxon>Vespoidea</taxon>
        <taxon>Vespidae</taxon>
        <taxon>Vespinae</taxon>
        <taxon>Vespula</taxon>
    </lineage>
</organism>
<accession>A0A834NRI8</accession>
<gene>
    <name evidence="1" type="ORF">H0235_011146</name>
</gene>
<sequence length="68" mass="7699">MMLKEVARFSVPPPVEMHCGTIPTLSFLSSNIFIFAINLPDALFLWVKHRECVDDKTVLEIPTCAIDH</sequence>
<keyword evidence="2" id="KW-1185">Reference proteome</keyword>
<dbReference type="AlphaFoldDB" id="A0A834NRI8"/>
<reference evidence="1" key="1">
    <citation type="journal article" date="2020" name="G3 (Bethesda)">
        <title>High-Quality Assemblies for Three Invasive Social Wasps from the &lt;i&gt;Vespula&lt;/i&gt; Genus.</title>
        <authorList>
            <person name="Harrop T.W.R."/>
            <person name="Guhlin J."/>
            <person name="McLaughlin G.M."/>
            <person name="Permina E."/>
            <person name="Stockwell P."/>
            <person name="Gilligan J."/>
            <person name="Le Lec M.F."/>
            <person name="Gruber M.A.M."/>
            <person name="Quinn O."/>
            <person name="Lovegrove M."/>
            <person name="Duncan E.J."/>
            <person name="Remnant E.J."/>
            <person name="Van Eeckhoven J."/>
            <person name="Graham B."/>
            <person name="Knapp R.A."/>
            <person name="Langford K.W."/>
            <person name="Kronenberg Z."/>
            <person name="Press M.O."/>
            <person name="Eacker S.M."/>
            <person name="Wilson-Rankin E.E."/>
            <person name="Purcell J."/>
            <person name="Lester P.J."/>
            <person name="Dearden P.K."/>
        </authorList>
    </citation>
    <scope>NUCLEOTIDE SEQUENCE</scope>
    <source>
        <strain evidence="1">Volc-1</strain>
    </source>
</reference>
<protein>
    <submittedName>
        <fullName evidence="1">Uncharacterized protein</fullName>
    </submittedName>
</protein>
<evidence type="ECO:0000313" key="2">
    <source>
        <dbReference type="Proteomes" id="UP000600918"/>
    </source>
</evidence>
<proteinExistence type="predicted"/>
<dbReference type="Proteomes" id="UP000600918">
    <property type="component" value="Unassembled WGS sequence"/>
</dbReference>
<evidence type="ECO:0000313" key="1">
    <source>
        <dbReference type="EMBL" id="KAF7416615.1"/>
    </source>
</evidence>
<dbReference type="EMBL" id="JACSDY010000010">
    <property type="protein sequence ID" value="KAF7416615.1"/>
    <property type="molecule type" value="Genomic_DNA"/>
</dbReference>
<name>A0A834NRI8_VESPE</name>